<evidence type="ECO:0000313" key="12">
    <source>
        <dbReference type="Proteomes" id="UP000500930"/>
    </source>
</evidence>
<protein>
    <recommendedName>
        <fullName evidence="4 9">Dihydropteroate synthase</fullName>
        <shortName evidence="9">DHPS</shortName>
        <ecNumber evidence="4 9">2.5.1.15</ecNumber>
    </recommendedName>
    <alternativeName>
        <fullName evidence="9">Dihydropteroate pyrophosphorylase</fullName>
    </alternativeName>
</protein>
<dbReference type="UniPathway" id="UPA00077">
    <property type="reaction ID" value="UER00156"/>
</dbReference>
<dbReference type="PROSITE" id="PS00793">
    <property type="entry name" value="DHPS_2"/>
    <property type="match status" value="1"/>
</dbReference>
<dbReference type="EMBL" id="CP046391">
    <property type="protein sequence ID" value="QJC27330.1"/>
    <property type="molecule type" value="Genomic_DNA"/>
</dbReference>
<comment type="pathway">
    <text evidence="3 9">Cofactor biosynthesis; tetrahydrofolate biosynthesis; 7,8-dihydrofolate from 2-amino-4-hydroxy-6-hydroxymethyl-7,8-dihydropteridine diphosphate and 4-aminobenzoate: step 1/2.</text>
</comment>
<dbReference type="EC" id="2.5.1.15" evidence="4 9"/>
<evidence type="ECO:0000256" key="6">
    <source>
        <dbReference type="ARBA" id="ARBA00022723"/>
    </source>
</evidence>
<sequence>MSSSFDDTRILGILNVTPDSFSDGGKFLHVKGALSHAKKLIAEGAHIVDVGAESTAPGVSPVTHEEEWQRLENVLPEVIALAHGEGVEVSIDTRHAKTAEKALKHGVDIINDQGGLLDPEMVSVAVNCSAKIIIMHHFGIPVSKNAFPVCNSDKLVREIIGWLLARAKTLCENCVDERRIILDPGIGFGKTPEHSWHIIKNIGVFTKLGFDICIGHSRKSMFSAVDVVLEDRDPATAIVASYLAQQGVKYIRVHNVALTKTATKIASYLK</sequence>
<keyword evidence="5 9" id="KW-0808">Transferase</keyword>
<evidence type="ECO:0000256" key="8">
    <source>
        <dbReference type="ARBA" id="ARBA00022909"/>
    </source>
</evidence>
<dbReference type="Proteomes" id="UP000500930">
    <property type="component" value="Chromosome"/>
</dbReference>
<dbReference type="PROSITE" id="PS50972">
    <property type="entry name" value="PTERIN_BINDING"/>
    <property type="match status" value="1"/>
</dbReference>
<evidence type="ECO:0000256" key="3">
    <source>
        <dbReference type="ARBA" id="ARBA00004763"/>
    </source>
</evidence>
<proteinExistence type="inferred from homology"/>
<organism evidence="11 12">
    <name type="scientific">Anaplasma platys</name>
    <dbReference type="NCBI Taxonomy" id="949"/>
    <lineage>
        <taxon>Bacteria</taxon>
        <taxon>Pseudomonadati</taxon>
        <taxon>Pseudomonadota</taxon>
        <taxon>Alphaproteobacteria</taxon>
        <taxon>Rickettsiales</taxon>
        <taxon>Anaplasmataceae</taxon>
        <taxon>Anaplasma</taxon>
    </lineage>
</organism>
<comment type="similarity">
    <text evidence="9">Belongs to the DHPS family.</text>
</comment>
<dbReference type="AlphaFoldDB" id="A0A858PXM8"/>
<evidence type="ECO:0000256" key="7">
    <source>
        <dbReference type="ARBA" id="ARBA00022842"/>
    </source>
</evidence>
<dbReference type="PROSITE" id="PS00792">
    <property type="entry name" value="DHPS_1"/>
    <property type="match status" value="1"/>
</dbReference>
<reference evidence="11 12" key="1">
    <citation type="journal article" date="2020" name="Pathogens">
        <title>First Whole Genome Sequence of Anaplasma platys, an Obligate Intracellular Rickettsial Pathogen of Dogs.</title>
        <authorList>
            <person name="Llanes A."/>
            <person name="Rajeev S."/>
        </authorList>
    </citation>
    <scope>NUCLEOTIDE SEQUENCE [LARGE SCALE GENOMIC DNA]</scope>
    <source>
        <strain evidence="11 12">S3</strain>
    </source>
</reference>
<dbReference type="GO" id="GO:0046654">
    <property type="term" value="P:tetrahydrofolate biosynthetic process"/>
    <property type="evidence" value="ECO:0007669"/>
    <property type="project" value="UniProtKB-UniPathway"/>
</dbReference>
<comment type="function">
    <text evidence="9">Catalyzes the condensation of para-aminobenzoate (pABA) with 6-hydroxymethyl-7,8-dihydropterin diphosphate (DHPt-PP) to form 7,8-dihydropteroate (H2Pte), the immediate precursor of folate derivatives.</text>
</comment>
<keyword evidence="12" id="KW-1185">Reference proteome</keyword>
<comment type="cofactor">
    <cofactor evidence="2 9">
        <name>Mg(2+)</name>
        <dbReference type="ChEBI" id="CHEBI:18420"/>
    </cofactor>
</comment>
<dbReference type="GO" id="GO:0004156">
    <property type="term" value="F:dihydropteroate synthase activity"/>
    <property type="evidence" value="ECO:0007669"/>
    <property type="project" value="UniProtKB-EC"/>
</dbReference>
<dbReference type="GO" id="GO:0046872">
    <property type="term" value="F:metal ion binding"/>
    <property type="evidence" value="ECO:0007669"/>
    <property type="project" value="UniProtKB-KW"/>
</dbReference>
<dbReference type="Gene3D" id="3.20.20.20">
    <property type="entry name" value="Dihydropteroate synthase-like"/>
    <property type="match status" value="1"/>
</dbReference>
<dbReference type="GO" id="GO:0046656">
    <property type="term" value="P:folic acid biosynthetic process"/>
    <property type="evidence" value="ECO:0007669"/>
    <property type="project" value="UniProtKB-KW"/>
</dbReference>
<dbReference type="PANTHER" id="PTHR20941">
    <property type="entry name" value="FOLATE SYNTHESIS PROTEINS"/>
    <property type="match status" value="1"/>
</dbReference>
<evidence type="ECO:0000256" key="4">
    <source>
        <dbReference type="ARBA" id="ARBA00012458"/>
    </source>
</evidence>
<dbReference type="CDD" id="cd00739">
    <property type="entry name" value="DHPS"/>
    <property type="match status" value="1"/>
</dbReference>
<dbReference type="KEGG" id="aplt:ANPL_01095"/>
<dbReference type="NCBIfam" id="TIGR01496">
    <property type="entry name" value="DHPS"/>
    <property type="match status" value="1"/>
</dbReference>
<evidence type="ECO:0000256" key="9">
    <source>
        <dbReference type="RuleBase" id="RU361205"/>
    </source>
</evidence>
<keyword evidence="8 9" id="KW-0289">Folate biosynthesis</keyword>
<dbReference type="InterPro" id="IPR006390">
    <property type="entry name" value="DHP_synth_dom"/>
</dbReference>
<evidence type="ECO:0000256" key="2">
    <source>
        <dbReference type="ARBA" id="ARBA00001946"/>
    </source>
</evidence>
<feature type="domain" description="Pterin-binding" evidence="10">
    <location>
        <begin position="8"/>
        <end position="264"/>
    </location>
</feature>
<keyword evidence="7 9" id="KW-0460">Magnesium</keyword>
<evidence type="ECO:0000259" key="10">
    <source>
        <dbReference type="PROSITE" id="PS50972"/>
    </source>
</evidence>
<dbReference type="SUPFAM" id="SSF51717">
    <property type="entry name" value="Dihydropteroate synthetase-like"/>
    <property type="match status" value="1"/>
</dbReference>
<dbReference type="RefSeq" id="WP_169192980.1">
    <property type="nucleotide sequence ID" value="NZ_CP046391.1"/>
</dbReference>
<keyword evidence="6 9" id="KW-0479">Metal-binding</keyword>
<dbReference type="InterPro" id="IPR045031">
    <property type="entry name" value="DHP_synth-like"/>
</dbReference>
<comment type="catalytic activity">
    <reaction evidence="1">
        <text>(7,8-dihydropterin-6-yl)methyl diphosphate + 4-aminobenzoate = 7,8-dihydropteroate + diphosphate</text>
        <dbReference type="Rhea" id="RHEA:19949"/>
        <dbReference type="ChEBI" id="CHEBI:17836"/>
        <dbReference type="ChEBI" id="CHEBI:17839"/>
        <dbReference type="ChEBI" id="CHEBI:33019"/>
        <dbReference type="ChEBI" id="CHEBI:72950"/>
        <dbReference type="EC" id="2.5.1.15"/>
    </reaction>
</comment>
<dbReference type="InterPro" id="IPR000489">
    <property type="entry name" value="Pterin-binding_dom"/>
</dbReference>
<evidence type="ECO:0000313" key="11">
    <source>
        <dbReference type="EMBL" id="QJC27330.1"/>
    </source>
</evidence>
<dbReference type="PANTHER" id="PTHR20941:SF1">
    <property type="entry name" value="FOLIC ACID SYNTHESIS PROTEIN FOL1"/>
    <property type="match status" value="1"/>
</dbReference>
<dbReference type="GO" id="GO:0005829">
    <property type="term" value="C:cytosol"/>
    <property type="evidence" value="ECO:0007669"/>
    <property type="project" value="TreeGrafter"/>
</dbReference>
<accession>A0A858PXM8</accession>
<dbReference type="InterPro" id="IPR011005">
    <property type="entry name" value="Dihydropteroate_synth-like_sf"/>
</dbReference>
<name>A0A858PXM8_9RICK</name>
<gene>
    <name evidence="11" type="primary">folP</name>
    <name evidence="11" type="ORF">ANPL_01095</name>
</gene>
<dbReference type="Pfam" id="PF00809">
    <property type="entry name" value="Pterin_bind"/>
    <property type="match status" value="1"/>
</dbReference>
<evidence type="ECO:0000256" key="1">
    <source>
        <dbReference type="ARBA" id="ARBA00000012"/>
    </source>
</evidence>
<evidence type="ECO:0000256" key="5">
    <source>
        <dbReference type="ARBA" id="ARBA00022679"/>
    </source>
</evidence>